<dbReference type="Gene3D" id="1.10.260.30">
    <property type="entry name" value="Signal recognition particle, SRP54 subunit, M-domain"/>
    <property type="match status" value="1"/>
</dbReference>
<dbReference type="GO" id="GO:0008312">
    <property type="term" value="F:7S RNA binding"/>
    <property type="evidence" value="ECO:0007669"/>
    <property type="project" value="InterPro"/>
</dbReference>
<dbReference type="AlphaFoldDB" id="A0A7S2LAC0"/>
<dbReference type="GO" id="GO:0048500">
    <property type="term" value="C:signal recognition particle"/>
    <property type="evidence" value="ECO:0007669"/>
    <property type="project" value="InterPro"/>
</dbReference>
<accession>A0A7S2LAC0</accession>
<dbReference type="InterPro" id="IPR036891">
    <property type="entry name" value="Signal_recog_part_SRP54_M_sf"/>
</dbReference>
<evidence type="ECO:0000313" key="3">
    <source>
        <dbReference type="EMBL" id="CAD9600594.1"/>
    </source>
</evidence>
<proteinExistence type="predicted"/>
<feature type="region of interest" description="Disordered" evidence="1">
    <location>
        <begin position="135"/>
        <end position="160"/>
    </location>
</feature>
<dbReference type="EMBL" id="HBGW01059395">
    <property type="protein sequence ID" value="CAD9600594.1"/>
    <property type="molecule type" value="Transcribed_RNA"/>
</dbReference>
<dbReference type="GO" id="GO:0006614">
    <property type="term" value="P:SRP-dependent cotranslational protein targeting to membrane"/>
    <property type="evidence" value="ECO:0007669"/>
    <property type="project" value="InterPro"/>
</dbReference>
<name>A0A7S2LAC0_9DINO</name>
<feature type="compositionally biased region" description="Basic and acidic residues" evidence="1">
    <location>
        <begin position="146"/>
        <end position="160"/>
    </location>
</feature>
<sequence length="160" mass="18049">MKMDFVDFVAMMHFLGELGGTGGCVPTMTRMSTAADRTFSGMDDRLEHYRALVGSMTPEERATPNLWFATDGTAEVRMNRVSAEAAVNHADVEQFLLDFRVMREMLGKLASGWSMDELTRKMMLARAEDEFRTAPRAGRRKLKKATRGEKGSGNKEWMEL</sequence>
<gene>
    <name evidence="3" type="ORF">BRAN1462_LOCUS37817</name>
</gene>
<evidence type="ECO:0000256" key="1">
    <source>
        <dbReference type="SAM" id="MobiDB-lite"/>
    </source>
</evidence>
<evidence type="ECO:0000259" key="2">
    <source>
        <dbReference type="Pfam" id="PF02978"/>
    </source>
</evidence>
<dbReference type="InterPro" id="IPR004125">
    <property type="entry name" value="Signal_recog_particle_SRP54_M"/>
</dbReference>
<feature type="domain" description="Signal recognition particle SRP54 subunit M-domain" evidence="2">
    <location>
        <begin position="3"/>
        <end position="106"/>
    </location>
</feature>
<organism evidence="3">
    <name type="scientific">Zooxanthella nutricula</name>
    <dbReference type="NCBI Taxonomy" id="1333877"/>
    <lineage>
        <taxon>Eukaryota</taxon>
        <taxon>Sar</taxon>
        <taxon>Alveolata</taxon>
        <taxon>Dinophyceae</taxon>
        <taxon>Peridiniales</taxon>
        <taxon>Peridiniales incertae sedis</taxon>
        <taxon>Zooxanthella</taxon>
    </lineage>
</organism>
<dbReference type="Pfam" id="PF02978">
    <property type="entry name" value="SRP_SPB"/>
    <property type="match status" value="1"/>
</dbReference>
<reference evidence="3" key="1">
    <citation type="submission" date="2021-01" db="EMBL/GenBank/DDBJ databases">
        <authorList>
            <person name="Corre E."/>
            <person name="Pelletier E."/>
            <person name="Niang G."/>
            <person name="Scheremetjew M."/>
            <person name="Finn R."/>
            <person name="Kale V."/>
            <person name="Holt S."/>
            <person name="Cochrane G."/>
            <person name="Meng A."/>
            <person name="Brown T."/>
            <person name="Cohen L."/>
        </authorList>
    </citation>
    <scope>NUCLEOTIDE SEQUENCE</scope>
    <source>
        <strain evidence="3">RCC3387</strain>
    </source>
</reference>
<protein>
    <recommendedName>
        <fullName evidence="2">Signal recognition particle SRP54 subunit M-domain domain-containing protein</fullName>
    </recommendedName>
</protein>
<dbReference type="SUPFAM" id="SSF47446">
    <property type="entry name" value="Signal peptide-binding domain"/>
    <property type="match status" value="1"/>
</dbReference>